<feature type="chain" id="PRO_5020194702" description="3'(2'),5'-bisphosphate nucleotidase CysQ" evidence="11">
    <location>
        <begin position="30"/>
        <end position="275"/>
    </location>
</feature>
<feature type="binding site" evidence="10">
    <location>
        <position position="98"/>
    </location>
    <ligand>
        <name>Mg(2+)</name>
        <dbReference type="ChEBI" id="CHEBI:18420"/>
        <label>1</label>
        <note>catalytic</note>
    </ligand>
</feature>
<evidence type="ECO:0000313" key="12">
    <source>
        <dbReference type="EMBL" id="TCT13390.1"/>
    </source>
</evidence>
<keyword evidence="13" id="KW-1185">Reference proteome</keyword>
<comment type="similarity">
    <text evidence="2 9">Belongs to the inositol monophosphatase superfamily. CysQ family.</text>
</comment>
<evidence type="ECO:0000256" key="10">
    <source>
        <dbReference type="PIRSR" id="PIRSR600760-2"/>
    </source>
</evidence>
<feature type="binding site" evidence="9">
    <location>
        <position position="229"/>
    </location>
    <ligand>
        <name>substrate</name>
    </ligand>
</feature>
<dbReference type="InterPro" id="IPR020550">
    <property type="entry name" value="Inositol_monophosphatase_CS"/>
</dbReference>
<evidence type="ECO:0000256" key="1">
    <source>
        <dbReference type="ARBA" id="ARBA00001625"/>
    </source>
</evidence>
<dbReference type="PANTHER" id="PTHR43028:SF5">
    <property type="entry name" value="3'(2'),5'-BISPHOSPHATE NUCLEOTIDASE 1"/>
    <property type="match status" value="1"/>
</dbReference>
<accession>A0A4R3MLS2</accession>
<evidence type="ECO:0000313" key="13">
    <source>
        <dbReference type="Proteomes" id="UP000295678"/>
    </source>
</evidence>
<dbReference type="GO" id="GO:0000287">
    <property type="term" value="F:magnesium ion binding"/>
    <property type="evidence" value="ECO:0007669"/>
    <property type="project" value="UniProtKB-UniRule"/>
</dbReference>
<evidence type="ECO:0000256" key="8">
    <source>
        <dbReference type="ARBA" id="ARBA00023136"/>
    </source>
</evidence>
<reference evidence="12 13" key="1">
    <citation type="submission" date="2019-03" db="EMBL/GenBank/DDBJ databases">
        <title>Genomic Encyclopedia of Type Strains, Phase IV (KMG-IV): sequencing the most valuable type-strain genomes for metagenomic binning, comparative biology and taxonomic classification.</title>
        <authorList>
            <person name="Goeker M."/>
        </authorList>
    </citation>
    <scope>NUCLEOTIDE SEQUENCE [LARGE SCALE GENOMIC DNA]</scope>
    <source>
        <strain evidence="12 13">DSM 19345</strain>
    </source>
</reference>
<organism evidence="12 13">
    <name type="scientific">Tepidamorphus gemmatus</name>
    <dbReference type="NCBI Taxonomy" id="747076"/>
    <lineage>
        <taxon>Bacteria</taxon>
        <taxon>Pseudomonadati</taxon>
        <taxon>Pseudomonadota</taxon>
        <taxon>Alphaproteobacteria</taxon>
        <taxon>Hyphomicrobiales</taxon>
        <taxon>Tepidamorphaceae</taxon>
        <taxon>Tepidamorphus</taxon>
    </lineage>
</organism>
<keyword evidence="8 9" id="KW-0472">Membrane</keyword>
<proteinExistence type="inferred from homology"/>
<dbReference type="Pfam" id="PF00459">
    <property type="entry name" value="Inositol_P"/>
    <property type="match status" value="1"/>
</dbReference>
<dbReference type="GO" id="GO:0000103">
    <property type="term" value="P:sulfate assimilation"/>
    <property type="evidence" value="ECO:0007669"/>
    <property type="project" value="TreeGrafter"/>
</dbReference>
<dbReference type="InterPro" id="IPR006240">
    <property type="entry name" value="CysQ"/>
</dbReference>
<comment type="subcellular location">
    <subcellularLocation>
        <location evidence="9">Cell inner membrane</location>
        <topology evidence="9">Peripheral membrane protein</topology>
        <orientation evidence="9">Cytoplasmic side</orientation>
    </subcellularLocation>
</comment>
<feature type="binding site" evidence="9">
    <location>
        <position position="229"/>
    </location>
    <ligand>
        <name>Mg(2+)</name>
        <dbReference type="ChEBI" id="CHEBI:18420"/>
        <label>2</label>
    </ligand>
</feature>
<dbReference type="AlphaFoldDB" id="A0A4R3MLS2"/>
<dbReference type="EC" id="3.1.3.7" evidence="9"/>
<dbReference type="Gene3D" id="3.40.190.80">
    <property type="match status" value="1"/>
</dbReference>
<feature type="binding site" evidence="9">
    <location>
        <position position="77"/>
    </location>
    <ligand>
        <name>Mg(2+)</name>
        <dbReference type="ChEBI" id="CHEBI:18420"/>
        <label>1</label>
    </ligand>
</feature>
<feature type="binding site" evidence="10">
    <location>
        <position position="229"/>
    </location>
    <ligand>
        <name>Mg(2+)</name>
        <dbReference type="ChEBI" id="CHEBI:18420"/>
        <label>1</label>
        <note>catalytic</note>
    </ligand>
</feature>
<sequence length="275" mass="28962">MQDQMTGRAAALPTTRALALAAIALEAGAAILDVYASDFAVGHKDDASPVTEADARAEAIILKRLAEYQPDVPVIAEEAASAGQVPAVGDRFFLVDPLDGTKEFVRRNGEFTVNIALIEAGVPVAGVVYAPALGMMAVGDRQHGAFEATLTPDTDVRQVRWRPLRTRDVPAAGPVAVASRSHRGEETEAFLARHGVVDTTSAGSSLKFVLVARGVADLYPRLGRTMEWDTAAGQAVLEAAGGIVLTLDGAPLGYAKRERGFDNPHFVAWGRPPAA</sequence>
<feature type="binding site" evidence="9">
    <location>
        <position position="96"/>
    </location>
    <ligand>
        <name>Mg(2+)</name>
        <dbReference type="ChEBI" id="CHEBI:18420"/>
        <label>1</label>
    </ligand>
</feature>
<evidence type="ECO:0000256" key="4">
    <source>
        <dbReference type="ARBA" id="ARBA00022519"/>
    </source>
</evidence>
<evidence type="ECO:0000256" key="5">
    <source>
        <dbReference type="ARBA" id="ARBA00022723"/>
    </source>
</evidence>
<dbReference type="GO" id="GO:0008441">
    <property type="term" value="F:3'(2'),5'-bisphosphate nucleotidase activity"/>
    <property type="evidence" value="ECO:0007669"/>
    <property type="project" value="UniProtKB-UniRule"/>
</dbReference>
<dbReference type="GO" id="GO:0050427">
    <property type="term" value="P:3'-phosphoadenosine 5'-phosphosulfate metabolic process"/>
    <property type="evidence" value="ECO:0007669"/>
    <property type="project" value="TreeGrafter"/>
</dbReference>
<feature type="signal peptide" evidence="11">
    <location>
        <begin position="1"/>
        <end position="29"/>
    </location>
</feature>
<dbReference type="InterPro" id="IPR000760">
    <property type="entry name" value="Inositol_monophosphatase-like"/>
</dbReference>
<keyword evidence="11" id="KW-0732">Signal</keyword>
<protein>
    <recommendedName>
        <fullName evidence="9">3'(2'),5'-bisphosphate nucleotidase CysQ</fullName>
        <ecNumber evidence="9">3.1.3.7</ecNumber>
    </recommendedName>
    <alternativeName>
        <fullName evidence="9">3'(2'),5-bisphosphonucleoside 3'(2')-phosphohydrolase</fullName>
    </alternativeName>
    <alternativeName>
        <fullName evidence="9">3'-phosphoadenosine 5'-phosphate phosphatase</fullName>
        <shortName evidence="9">PAP phosphatase</shortName>
    </alternativeName>
</protein>
<evidence type="ECO:0000256" key="2">
    <source>
        <dbReference type="ARBA" id="ARBA00005289"/>
    </source>
</evidence>
<keyword evidence="4 9" id="KW-0997">Cell inner membrane</keyword>
<feature type="binding site" evidence="10">
    <location>
        <position position="96"/>
    </location>
    <ligand>
        <name>Mg(2+)</name>
        <dbReference type="ChEBI" id="CHEBI:18420"/>
        <label>1</label>
        <note>catalytic</note>
    </ligand>
</feature>
<dbReference type="Gene3D" id="3.30.540.10">
    <property type="entry name" value="Fructose-1,6-Bisphosphatase, subunit A, domain 1"/>
    <property type="match status" value="1"/>
</dbReference>
<keyword evidence="3 9" id="KW-1003">Cell membrane</keyword>
<evidence type="ECO:0000256" key="6">
    <source>
        <dbReference type="ARBA" id="ARBA00022801"/>
    </source>
</evidence>
<dbReference type="SUPFAM" id="SSF56655">
    <property type="entry name" value="Carbohydrate phosphatase"/>
    <property type="match status" value="1"/>
</dbReference>
<name>A0A4R3MLS2_9HYPH</name>
<feature type="binding site" evidence="9">
    <location>
        <begin position="98"/>
        <end position="101"/>
    </location>
    <ligand>
        <name>substrate</name>
    </ligand>
</feature>
<keyword evidence="6 9" id="KW-0378">Hydrolase</keyword>
<dbReference type="PROSITE" id="PS00629">
    <property type="entry name" value="IMP_1"/>
    <property type="match status" value="1"/>
</dbReference>
<feature type="binding site" evidence="9">
    <location>
        <position position="99"/>
    </location>
    <ligand>
        <name>Mg(2+)</name>
        <dbReference type="ChEBI" id="CHEBI:18420"/>
        <label>2</label>
    </ligand>
</feature>
<dbReference type="InterPro" id="IPR020583">
    <property type="entry name" value="Inositol_monoP_metal-BS"/>
</dbReference>
<dbReference type="PANTHER" id="PTHR43028">
    <property type="entry name" value="3'(2'),5'-BISPHOSPHATE NUCLEOTIDASE 1"/>
    <property type="match status" value="1"/>
</dbReference>
<feature type="binding site" evidence="10">
    <location>
        <position position="99"/>
    </location>
    <ligand>
        <name>Mg(2+)</name>
        <dbReference type="ChEBI" id="CHEBI:18420"/>
        <label>1</label>
        <note>catalytic</note>
    </ligand>
</feature>
<keyword evidence="5 9" id="KW-0479">Metal-binding</keyword>
<feature type="binding site" evidence="9">
    <location>
        <position position="77"/>
    </location>
    <ligand>
        <name>substrate</name>
    </ligand>
</feature>
<dbReference type="NCBIfam" id="TIGR01331">
    <property type="entry name" value="bisphos_cysQ"/>
    <property type="match status" value="1"/>
</dbReference>
<evidence type="ECO:0000256" key="9">
    <source>
        <dbReference type="HAMAP-Rule" id="MF_02095"/>
    </source>
</evidence>
<dbReference type="PROSITE" id="PS00630">
    <property type="entry name" value="IMP_2"/>
    <property type="match status" value="1"/>
</dbReference>
<dbReference type="GO" id="GO:0046854">
    <property type="term" value="P:phosphatidylinositol phosphate biosynthetic process"/>
    <property type="evidence" value="ECO:0007669"/>
    <property type="project" value="InterPro"/>
</dbReference>
<evidence type="ECO:0000256" key="11">
    <source>
        <dbReference type="SAM" id="SignalP"/>
    </source>
</evidence>
<dbReference type="PRINTS" id="PR00377">
    <property type="entry name" value="IMPHPHTASES"/>
</dbReference>
<feature type="binding site" evidence="9">
    <location>
        <position position="98"/>
    </location>
    <ligand>
        <name>Mg(2+)</name>
        <dbReference type="ChEBI" id="CHEBI:18420"/>
        <label>1</label>
    </ligand>
</feature>
<feature type="binding site" evidence="10">
    <location>
        <position position="77"/>
    </location>
    <ligand>
        <name>Mg(2+)</name>
        <dbReference type="ChEBI" id="CHEBI:18420"/>
        <label>1</label>
        <note>catalytic</note>
    </ligand>
</feature>
<dbReference type="HAMAP" id="MF_02095">
    <property type="entry name" value="CysQ"/>
    <property type="match status" value="1"/>
</dbReference>
<comment type="caution">
    <text evidence="12">The sequence shown here is derived from an EMBL/GenBank/DDBJ whole genome shotgun (WGS) entry which is preliminary data.</text>
</comment>
<dbReference type="EMBL" id="SMAK01000001">
    <property type="protein sequence ID" value="TCT13390.1"/>
    <property type="molecule type" value="Genomic_DNA"/>
</dbReference>
<comment type="function">
    <text evidence="9">Converts adenosine-3',5'-bisphosphate (PAP) to AMP.</text>
</comment>
<comment type="cofactor">
    <cofactor evidence="9 10">
        <name>Mg(2+)</name>
        <dbReference type="ChEBI" id="CHEBI:18420"/>
    </cofactor>
</comment>
<dbReference type="InterPro" id="IPR050725">
    <property type="entry name" value="CysQ/Inositol_MonoPase"/>
</dbReference>
<feature type="binding site" evidence="9">
    <location>
        <position position="96"/>
    </location>
    <ligand>
        <name>Mg(2+)</name>
        <dbReference type="ChEBI" id="CHEBI:18420"/>
        <label>2</label>
    </ligand>
</feature>
<dbReference type="Proteomes" id="UP000295678">
    <property type="component" value="Unassembled WGS sequence"/>
</dbReference>
<evidence type="ECO:0000256" key="7">
    <source>
        <dbReference type="ARBA" id="ARBA00022842"/>
    </source>
</evidence>
<keyword evidence="7 9" id="KW-0460">Magnesium</keyword>
<dbReference type="CDD" id="cd01638">
    <property type="entry name" value="CysQ"/>
    <property type="match status" value="1"/>
</dbReference>
<comment type="catalytic activity">
    <reaction evidence="1 9">
        <text>adenosine 3',5'-bisphosphate + H2O = AMP + phosphate</text>
        <dbReference type="Rhea" id="RHEA:10040"/>
        <dbReference type="ChEBI" id="CHEBI:15377"/>
        <dbReference type="ChEBI" id="CHEBI:43474"/>
        <dbReference type="ChEBI" id="CHEBI:58343"/>
        <dbReference type="ChEBI" id="CHEBI:456215"/>
        <dbReference type="EC" id="3.1.3.7"/>
    </reaction>
</comment>
<gene>
    <name evidence="9" type="primary">cysQ</name>
    <name evidence="12" type="ORF">EDC22_101255</name>
</gene>
<dbReference type="GO" id="GO:0005886">
    <property type="term" value="C:plasma membrane"/>
    <property type="evidence" value="ECO:0007669"/>
    <property type="project" value="UniProtKB-SubCell"/>
</dbReference>
<evidence type="ECO:0000256" key="3">
    <source>
        <dbReference type="ARBA" id="ARBA00022475"/>
    </source>
</evidence>